<name>A0ABP0SD06_9DINO</name>
<evidence type="ECO:0000313" key="2">
    <source>
        <dbReference type="EMBL" id="CAK9110260.1"/>
    </source>
</evidence>
<accession>A0ABP0SD06</accession>
<sequence length="1259" mass="139250">MAYSFSQEDTSDLSEDSTEEFHRQLHRSTERSTGQLHSLLHASRRPRRDAEFAECADKIRQSPVRRLATAFGAGVYGMSLRQVRRRLHHVLNGHPTLTGPERKLFTEFFLANATGSSVAQTSRSLPSGRDALTYEVHWCSDHVRFIGDQMTFHGDRVHHQAPPGAVSDVTREMCQGYLHHLSSNENLRGFQDVVSIIDPAGGNKNALEYVRFLIVCRCSSALAKEREDEKNALEQIAQGLQNLSLGLREREIGQEDAGDFELVSSPEPATSGAAGSTSEPAVDRPLVARSVEWEAALQAATTAGELLALDLSPIHHLLRTCRLSSVEGWTPEARLGLAYRSGRAVRFELDGESERTGPHINTRLPIKASRNYLQILCFSGRRRRFLAGSRVSMAAASAVSAALNSDVVKTGLSGGVKGRLGTIQFCCVGEQSGTFVVVYLLRWRAEGFLVLMPSLDAVRNSVDEIALTAGEAAFLDLLEVAMETARGRQLGTAEVIIADFPWSWLSSFRRCPTTRGSGNGTVTLFQVGSTVGRPVEASALSGAQQWITDTLDGDTAQEYTDAVEDLDSGPVPESPALSRDVASAQAAELSQLRERLSQMEGLLRAQGTMPAPKVQAAPRSMLDASGLDGTEPLQQRTAPKRLGKQEALVPAPTLPTLEEQMLAEVDREVAIEGDHQDSMLTLESRIAQTSDPMQRLLLLQMRQTSDLLKTLAPKTPSDPLVALLGGQDSGSGGSSSGSINVKGYAAREAYLKQLEDDRLVVQTIRLNARRELGISESKEEPSMLRSYLENRIPVGDHRTLAQIGYMLAAGWESASERSNLQMMAFCGRRMTYVEQACLDGGRTNLALAFDWTDGTKLSAAFCDKEAHQPDAIRQTAGSIMDFAPRVYALDASPWAGGIVVADSNRTADLPIWYTDLLAGNYQRFDLVCQSVFTDNTVKADVRFARAFCRVWLSRPEYSEGLDEFLGDSSLKLVPSFESVRNAFQAMQELANKRRKVGEVGIIHDTMPGKRTEALEGQLEKLQGAGATLHARVPRPIGLLLSSCSRKRSPETGDSALWGLGRSAALRRIRGKKRRFCRGWEAIFEIIQREDARNLPYYLKDEELDFFIIGLACGPHAKTYLPQLVERDKNPIYIARGYAPPTYSRVVKIRFYGPDPLMKDAGPNWPSGSSGELMEYIVGWRWLYAYWDGPLVDEVENAWKTPQWPDIARRDWTWEGLRMVSPPYWVPEDGRPWRARTEDVTTRHARVGGFACWVIQNVMF</sequence>
<feature type="compositionally biased region" description="Basic and acidic residues" evidence="1">
    <location>
        <begin position="19"/>
        <end position="30"/>
    </location>
</feature>
<evidence type="ECO:0000313" key="3">
    <source>
        <dbReference type="Proteomes" id="UP001642464"/>
    </source>
</evidence>
<comment type="caution">
    <text evidence="2">The sequence shown here is derived from an EMBL/GenBank/DDBJ whole genome shotgun (WGS) entry which is preliminary data.</text>
</comment>
<organism evidence="2 3">
    <name type="scientific">Durusdinium trenchii</name>
    <dbReference type="NCBI Taxonomy" id="1381693"/>
    <lineage>
        <taxon>Eukaryota</taxon>
        <taxon>Sar</taxon>
        <taxon>Alveolata</taxon>
        <taxon>Dinophyceae</taxon>
        <taxon>Suessiales</taxon>
        <taxon>Symbiodiniaceae</taxon>
        <taxon>Durusdinium</taxon>
    </lineage>
</organism>
<feature type="region of interest" description="Disordered" evidence="1">
    <location>
        <begin position="1"/>
        <end position="45"/>
    </location>
</feature>
<evidence type="ECO:0000256" key="1">
    <source>
        <dbReference type="SAM" id="MobiDB-lite"/>
    </source>
</evidence>
<dbReference type="EMBL" id="CAXAMM010043484">
    <property type="protein sequence ID" value="CAK9110260.1"/>
    <property type="molecule type" value="Genomic_DNA"/>
</dbReference>
<dbReference type="Proteomes" id="UP001642464">
    <property type="component" value="Unassembled WGS sequence"/>
</dbReference>
<proteinExistence type="predicted"/>
<reference evidence="2 3" key="1">
    <citation type="submission" date="2024-02" db="EMBL/GenBank/DDBJ databases">
        <authorList>
            <person name="Chen Y."/>
            <person name="Shah S."/>
            <person name="Dougan E. K."/>
            <person name="Thang M."/>
            <person name="Chan C."/>
        </authorList>
    </citation>
    <scope>NUCLEOTIDE SEQUENCE [LARGE SCALE GENOMIC DNA]</scope>
</reference>
<keyword evidence="3" id="KW-1185">Reference proteome</keyword>
<feature type="compositionally biased region" description="Acidic residues" evidence="1">
    <location>
        <begin position="9"/>
        <end position="18"/>
    </location>
</feature>
<protein>
    <submittedName>
        <fullName evidence="2">Uncharacterized protein</fullName>
    </submittedName>
</protein>
<gene>
    <name evidence="2" type="ORF">SCF082_LOCUS51220</name>
</gene>